<feature type="domain" description="Reverse transcriptase" evidence="10">
    <location>
        <begin position="55"/>
        <end position="309"/>
    </location>
</feature>
<dbReference type="Gene3D" id="3.30.70.270">
    <property type="match status" value="1"/>
</dbReference>
<keyword evidence="2" id="KW-0808">Transferase</keyword>
<dbReference type="InterPro" id="IPR051083">
    <property type="entry name" value="GrpII_Intron_Splice-Mob/Def"/>
</dbReference>
<accession>A0A7X2LX54</accession>
<dbReference type="Pfam" id="PF00078">
    <property type="entry name" value="RVT_1"/>
    <property type="match status" value="1"/>
</dbReference>
<dbReference type="InterPro" id="IPR043128">
    <property type="entry name" value="Rev_trsase/Diguanyl_cyclase"/>
</dbReference>
<evidence type="ECO:0000313" key="12">
    <source>
        <dbReference type="Proteomes" id="UP000446768"/>
    </source>
</evidence>
<dbReference type="GO" id="GO:0003723">
    <property type="term" value="F:RNA binding"/>
    <property type="evidence" value="ECO:0007669"/>
    <property type="project" value="InterPro"/>
</dbReference>
<dbReference type="PANTHER" id="PTHR34047">
    <property type="entry name" value="NUCLEAR INTRON MATURASE 1, MITOCHONDRIAL-RELATED"/>
    <property type="match status" value="1"/>
</dbReference>
<dbReference type="RefSeq" id="WP_154380764.1">
    <property type="nucleotide sequence ID" value="NZ_WKJJ01000024.1"/>
</dbReference>
<name>A0A7X2LX54_9BURK</name>
<comment type="similarity">
    <text evidence="8">Belongs to the bacterial reverse transcriptase family.</text>
</comment>
<dbReference type="PROSITE" id="PS50878">
    <property type="entry name" value="RT_POL"/>
    <property type="match status" value="1"/>
</dbReference>
<keyword evidence="12" id="KW-1185">Reference proteome</keyword>
<dbReference type="Proteomes" id="UP000446768">
    <property type="component" value="Unassembled WGS sequence"/>
</dbReference>
<proteinExistence type="inferred from homology"/>
<evidence type="ECO:0000256" key="7">
    <source>
        <dbReference type="ARBA" id="ARBA00023118"/>
    </source>
</evidence>
<dbReference type="AlphaFoldDB" id="A0A7X2LX54"/>
<dbReference type="EC" id="2.7.7.49" evidence="1"/>
<comment type="caution">
    <text evidence="11">The sequence shown here is derived from an EMBL/GenBank/DDBJ whole genome shotgun (WGS) entry which is preliminary data.</text>
</comment>
<reference evidence="11 12" key="1">
    <citation type="submission" date="2019-11" db="EMBL/GenBank/DDBJ databases">
        <title>Novel species isolated from a subtropical stream in China.</title>
        <authorList>
            <person name="Lu H."/>
        </authorList>
    </citation>
    <scope>NUCLEOTIDE SEQUENCE [LARGE SCALE GENOMIC DNA]</scope>
    <source>
        <strain evidence="11 12">FT92W</strain>
    </source>
</reference>
<evidence type="ECO:0000256" key="4">
    <source>
        <dbReference type="ARBA" id="ARBA00022723"/>
    </source>
</evidence>
<protein>
    <recommendedName>
        <fullName evidence="1">RNA-directed DNA polymerase</fullName>
        <ecNumber evidence="1">2.7.7.49</ecNumber>
    </recommendedName>
</protein>
<keyword evidence="6 11" id="KW-0695">RNA-directed DNA polymerase</keyword>
<evidence type="ECO:0000256" key="6">
    <source>
        <dbReference type="ARBA" id="ARBA00022918"/>
    </source>
</evidence>
<dbReference type="EMBL" id="WKJJ01000024">
    <property type="protein sequence ID" value="MRV75842.1"/>
    <property type="molecule type" value="Genomic_DNA"/>
</dbReference>
<dbReference type="GO" id="GO:0003964">
    <property type="term" value="F:RNA-directed DNA polymerase activity"/>
    <property type="evidence" value="ECO:0007669"/>
    <property type="project" value="UniProtKB-KW"/>
</dbReference>
<evidence type="ECO:0000256" key="8">
    <source>
        <dbReference type="ARBA" id="ARBA00034120"/>
    </source>
</evidence>
<evidence type="ECO:0000256" key="5">
    <source>
        <dbReference type="ARBA" id="ARBA00022842"/>
    </source>
</evidence>
<evidence type="ECO:0000256" key="9">
    <source>
        <dbReference type="ARBA" id="ARBA00048173"/>
    </source>
</evidence>
<comment type="catalytic activity">
    <reaction evidence="9">
        <text>DNA(n) + a 2'-deoxyribonucleoside 5'-triphosphate = DNA(n+1) + diphosphate</text>
        <dbReference type="Rhea" id="RHEA:22508"/>
        <dbReference type="Rhea" id="RHEA-COMP:17339"/>
        <dbReference type="Rhea" id="RHEA-COMP:17340"/>
        <dbReference type="ChEBI" id="CHEBI:33019"/>
        <dbReference type="ChEBI" id="CHEBI:61560"/>
        <dbReference type="ChEBI" id="CHEBI:173112"/>
        <dbReference type="EC" id="2.7.7.49"/>
    </reaction>
</comment>
<evidence type="ECO:0000256" key="3">
    <source>
        <dbReference type="ARBA" id="ARBA00022695"/>
    </source>
</evidence>
<dbReference type="InterPro" id="IPR043502">
    <property type="entry name" value="DNA/RNA_pol_sf"/>
</dbReference>
<evidence type="ECO:0000259" key="10">
    <source>
        <dbReference type="PROSITE" id="PS50878"/>
    </source>
</evidence>
<dbReference type="GO" id="GO:0051607">
    <property type="term" value="P:defense response to virus"/>
    <property type="evidence" value="ECO:0007669"/>
    <property type="project" value="UniProtKB-KW"/>
</dbReference>
<keyword evidence="4" id="KW-0479">Metal-binding</keyword>
<keyword evidence="5" id="KW-0460">Magnesium</keyword>
<dbReference type="CDD" id="cd03487">
    <property type="entry name" value="RT_Bac_retron_II"/>
    <property type="match status" value="1"/>
</dbReference>
<dbReference type="GO" id="GO:0046872">
    <property type="term" value="F:metal ion binding"/>
    <property type="evidence" value="ECO:0007669"/>
    <property type="project" value="UniProtKB-KW"/>
</dbReference>
<dbReference type="SUPFAM" id="SSF56672">
    <property type="entry name" value="DNA/RNA polymerases"/>
    <property type="match status" value="1"/>
</dbReference>
<dbReference type="InterPro" id="IPR000123">
    <property type="entry name" value="Reverse_transcriptase_msDNA"/>
</dbReference>
<dbReference type="InterPro" id="IPR000477">
    <property type="entry name" value="RT_dom"/>
</dbReference>
<sequence>MSNWQSQLFKQDAPPGAPVSAAIAIASEIRSTNPFLPPLFTLAHLAHETGVPYKFLRSVVARTGATEHYTVFKIKKRSQNAIKQYRWIAAPHPFLLRVQRWINDNILKKLPVNEAAFAYLEDRSAYKAAIVHKNAKWLMKVDIENFFETVLETRIYKIFLDAGYQPLLSFELSRICTRIANPELERAYSINGFAKVKTKGTKYVIEAYASSALGHLPQGAPTSPMLANLIAKDIDEKIAELADRFDLRYTRYSDDIVLSSKSNDFGKANAAKAIGQLYAILRRAGFQPNMEKTKVSGPGSKMIALGLLVDGNKPRLTSEFKDKLKMHLYFCRTRSPQAHAVARKFDSVIGLKNHLLGLISYARMVDSSFADECLAQMNSCHWPITGPIDLSLILESLKA</sequence>
<dbReference type="PANTHER" id="PTHR34047:SF7">
    <property type="entry name" value="RNA-DIRECTED DNA POLYMERASE"/>
    <property type="match status" value="1"/>
</dbReference>
<organism evidence="11 12">
    <name type="scientific">Pseudoduganella rivuli</name>
    <dbReference type="NCBI Taxonomy" id="2666085"/>
    <lineage>
        <taxon>Bacteria</taxon>
        <taxon>Pseudomonadati</taxon>
        <taxon>Pseudomonadota</taxon>
        <taxon>Betaproteobacteria</taxon>
        <taxon>Burkholderiales</taxon>
        <taxon>Oxalobacteraceae</taxon>
        <taxon>Telluria group</taxon>
        <taxon>Pseudoduganella</taxon>
    </lineage>
</organism>
<evidence type="ECO:0000313" key="11">
    <source>
        <dbReference type="EMBL" id="MRV75842.1"/>
    </source>
</evidence>
<evidence type="ECO:0000256" key="2">
    <source>
        <dbReference type="ARBA" id="ARBA00022679"/>
    </source>
</evidence>
<keyword evidence="7" id="KW-0051">Antiviral defense</keyword>
<keyword evidence="3" id="KW-0548">Nucleotidyltransferase</keyword>
<evidence type="ECO:0000256" key="1">
    <source>
        <dbReference type="ARBA" id="ARBA00012493"/>
    </source>
</evidence>
<gene>
    <name evidence="11" type="ORF">GJ700_29435</name>
</gene>
<dbReference type="PRINTS" id="PR00866">
    <property type="entry name" value="RNADNAPOLMS"/>
</dbReference>